<evidence type="ECO:0000256" key="3">
    <source>
        <dbReference type="ARBA" id="ARBA00022606"/>
    </source>
</evidence>
<evidence type="ECO:0000256" key="9">
    <source>
        <dbReference type="ARBA" id="ARBA00023224"/>
    </source>
</evidence>
<sequence>MRRIPELPYFLYFNLFIKESIGFKVLALVTLRGDFDAIIECIPPLMIDFVCVTKLVNLAYRLEYIRKSIEQDKELALLEEDDKFYKNFTYCIQKHKDVLRFARCLDAIYTKAFFFEVGLIILAMTLSALQATTRTLNPHLAIRHASYITAQLLHLYIVCWLGQQVIDHSGRVYTSTYQGEWYESSAKSRKLLNMIMLRSISPCTLTVGKIMILSFPSFSAVKLDIIFFNCIHRRFFVYLRQS</sequence>
<dbReference type="PANTHER" id="PTHR21137:SF35">
    <property type="entry name" value="ODORANT RECEPTOR 19A-RELATED"/>
    <property type="match status" value="1"/>
</dbReference>
<keyword evidence="2" id="KW-1003">Cell membrane</keyword>
<evidence type="ECO:0000256" key="2">
    <source>
        <dbReference type="ARBA" id="ARBA00022475"/>
    </source>
</evidence>
<keyword evidence="6" id="KW-1133">Transmembrane helix</keyword>
<evidence type="ECO:0000313" key="10">
    <source>
        <dbReference type="EMBL" id="KYQ50201.1"/>
    </source>
</evidence>
<comment type="subcellular location">
    <subcellularLocation>
        <location evidence="1">Cell membrane</location>
        <topology evidence="1">Multi-pass membrane protein</topology>
    </subcellularLocation>
</comment>
<keyword evidence="11" id="KW-1185">Reference proteome</keyword>
<dbReference type="GO" id="GO:0007165">
    <property type="term" value="P:signal transduction"/>
    <property type="evidence" value="ECO:0007669"/>
    <property type="project" value="UniProtKB-KW"/>
</dbReference>
<keyword evidence="3" id="KW-0716">Sensory transduction</keyword>
<dbReference type="GO" id="GO:0004984">
    <property type="term" value="F:olfactory receptor activity"/>
    <property type="evidence" value="ECO:0007669"/>
    <property type="project" value="InterPro"/>
</dbReference>
<evidence type="ECO:0000313" key="11">
    <source>
        <dbReference type="Proteomes" id="UP000075809"/>
    </source>
</evidence>
<dbReference type="GO" id="GO:0005886">
    <property type="term" value="C:plasma membrane"/>
    <property type="evidence" value="ECO:0007669"/>
    <property type="project" value="UniProtKB-SubCell"/>
</dbReference>
<reference evidence="10 11" key="1">
    <citation type="submission" date="2015-09" db="EMBL/GenBank/DDBJ databases">
        <title>Trachymyrmex zeteki WGS genome.</title>
        <authorList>
            <person name="Nygaard S."/>
            <person name="Hu H."/>
            <person name="Boomsma J."/>
            <person name="Zhang G."/>
        </authorList>
    </citation>
    <scope>NUCLEOTIDE SEQUENCE [LARGE SCALE GENOMIC DNA]</scope>
    <source>
        <strain evidence="10">Tzet28-1</strain>
        <tissue evidence="10">Whole body</tissue>
    </source>
</reference>
<evidence type="ECO:0000256" key="1">
    <source>
        <dbReference type="ARBA" id="ARBA00004651"/>
    </source>
</evidence>
<evidence type="ECO:0000256" key="8">
    <source>
        <dbReference type="ARBA" id="ARBA00023170"/>
    </source>
</evidence>
<evidence type="ECO:0000256" key="4">
    <source>
        <dbReference type="ARBA" id="ARBA00022692"/>
    </source>
</evidence>
<evidence type="ECO:0000256" key="6">
    <source>
        <dbReference type="ARBA" id="ARBA00022989"/>
    </source>
</evidence>
<dbReference type="AlphaFoldDB" id="A0A151WQW6"/>
<dbReference type="Proteomes" id="UP000075809">
    <property type="component" value="Unassembled WGS sequence"/>
</dbReference>
<proteinExistence type="predicted"/>
<gene>
    <name evidence="10" type="ORF">ALC60_10770</name>
</gene>
<dbReference type="GO" id="GO:0005549">
    <property type="term" value="F:odorant binding"/>
    <property type="evidence" value="ECO:0007669"/>
    <property type="project" value="InterPro"/>
</dbReference>
<protein>
    <submittedName>
        <fullName evidence="10">Putative odorant receptor 67a</fullName>
    </submittedName>
</protein>
<accession>A0A151WQW6</accession>
<dbReference type="Pfam" id="PF02949">
    <property type="entry name" value="7tm_6"/>
    <property type="match status" value="1"/>
</dbReference>
<dbReference type="PANTHER" id="PTHR21137">
    <property type="entry name" value="ODORANT RECEPTOR"/>
    <property type="match status" value="1"/>
</dbReference>
<name>A0A151WQW6_9HYME</name>
<evidence type="ECO:0000256" key="5">
    <source>
        <dbReference type="ARBA" id="ARBA00022725"/>
    </source>
</evidence>
<organism evidence="10 11">
    <name type="scientific">Mycetomoellerius zeteki</name>
    <dbReference type="NCBI Taxonomy" id="64791"/>
    <lineage>
        <taxon>Eukaryota</taxon>
        <taxon>Metazoa</taxon>
        <taxon>Ecdysozoa</taxon>
        <taxon>Arthropoda</taxon>
        <taxon>Hexapoda</taxon>
        <taxon>Insecta</taxon>
        <taxon>Pterygota</taxon>
        <taxon>Neoptera</taxon>
        <taxon>Endopterygota</taxon>
        <taxon>Hymenoptera</taxon>
        <taxon>Apocrita</taxon>
        <taxon>Aculeata</taxon>
        <taxon>Formicoidea</taxon>
        <taxon>Formicidae</taxon>
        <taxon>Myrmicinae</taxon>
        <taxon>Mycetomoellerius</taxon>
    </lineage>
</organism>
<keyword evidence="4" id="KW-0812">Transmembrane</keyword>
<keyword evidence="8 10" id="KW-0675">Receptor</keyword>
<keyword evidence="5" id="KW-0552">Olfaction</keyword>
<dbReference type="EMBL" id="KQ982821">
    <property type="protein sequence ID" value="KYQ50201.1"/>
    <property type="molecule type" value="Genomic_DNA"/>
</dbReference>
<evidence type="ECO:0000256" key="7">
    <source>
        <dbReference type="ARBA" id="ARBA00023136"/>
    </source>
</evidence>
<keyword evidence="7" id="KW-0472">Membrane</keyword>
<dbReference type="InterPro" id="IPR004117">
    <property type="entry name" value="7tm6_olfct_rcpt"/>
</dbReference>
<keyword evidence="9" id="KW-0807">Transducer</keyword>
<dbReference type="STRING" id="64791.A0A151WQW6"/>